<keyword evidence="3" id="KW-1185">Reference proteome</keyword>
<accession>A0A2C9CSD5</accession>
<dbReference type="EMBL" id="OCTN01000003">
    <property type="protein sequence ID" value="SOH94075.1"/>
    <property type="molecule type" value="Genomic_DNA"/>
</dbReference>
<sequence length="325" mass="35261">MQSVWKGWIIAGVAAFAWCALVAAWWASTTAEQGAGLFALLAAIVPTGLIAVLAVVFKRLAATRSQLDDIAQRINAQPTGTTAALTRPEIDVMFQKLSARQQVSDRALLALLEGRAADRTVLAEVAENTARAATVRPRAVPRVTPIAKREAGQPSLPLNEPDTAVESDPPPWADLVRALNFPLDQDDAAGFRAMHRAMRDRQVAQVLRAAEDVLNLMSQDGIYMDDLKPVASDPSLWRQFAEGTRGAEMSGLAAINDQTALSLTRGRMRSDDVMRDAVLHFIRHFDILLKSICARVDDDDEVARLADTRTGRAFMLLATVAGALD</sequence>
<dbReference type="RefSeq" id="WP_097929638.1">
    <property type="nucleotide sequence ID" value="NZ_OCTN01000003.1"/>
</dbReference>
<keyword evidence="1" id="KW-0812">Transmembrane</keyword>
<feature type="transmembrane region" description="Helical" evidence="1">
    <location>
        <begin position="7"/>
        <end position="28"/>
    </location>
</feature>
<evidence type="ECO:0000256" key="1">
    <source>
        <dbReference type="SAM" id="Phobius"/>
    </source>
</evidence>
<keyword evidence="1" id="KW-1133">Transmembrane helix</keyword>
<proteinExistence type="predicted"/>
<evidence type="ECO:0000313" key="2">
    <source>
        <dbReference type="EMBL" id="SOH94075.1"/>
    </source>
</evidence>
<name>A0A2C9CSD5_9RHOB</name>
<organism evidence="2 3">
    <name type="scientific">Pontivivens marinum</name>
    <dbReference type="NCBI Taxonomy" id="1690039"/>
    <lineage>
        <taxon>Bacteria</taxon>
        <taxon>Pseudomonadati</taxon>
        <taxon>Pseudomonadota</taxon>
        <taxon>Alphaproteobacteria</taxon>
        <taxon>Rhodobacterales</taxon>
        <taxon>Paracoccaceae</taxon>
        <taxon>Pontivivens</taxon>
    </lineage>
</organism>
<gene>
    <name evidence="2" type="ORF">SAMN06273572_103102</name>
</gene>
<dbReference type="Proteomes" id="UP000220034">
    <property type="component" value="Unassembled WGS sequence"/>
</dbReference>
<dbReference type="OrthoDB" id="7833467at2"/>
<evidence type="ECO:0000313" key="3">
    <source>
        <dbReference type="Proteomes" id="UP000220034"/>
    </source>
</evidence>
<protein>
    <submittedName>
        <fullName evidence="2">Uncharacterized protein</fullName>
    </submittedName>
</protein>
<reference evidence="3" key="1">
    <citation type="submission" date="2017-09" db="EMBL/GenBank/DDBJ databases">
        <authorList>
            <person name="Varghese N."/>
            <person name="Submissions S."/>
        </authorList>
    </citation>
    <scope>NUCLEOTIDE SEQUENCE [LARGE SCALE GENOMIC DNA]</scope>
    <source>
        <strain evidence="3">C7</strain>
    </source>
</reference>
<dbReference type="AlphaFoldDB" id="A0A2C9CSD5"/>
<feature type="transmembrane region" description="Helical" evidence="1">
    <location>
        <begin position="34"/>
        <end position="57"/>
    </location>
</feature>
<keyword evidence="1" id="KW-0472">Membrane</keyword>